<dbReference type="RefSeq" id="WP_114406119.1">
    <property type="nucleotide sequence ID" value="NZ_QOWE01000008.1"/>
</dbReference>
<proteinExistence type="predicted"/>
<keyword evidence="2" id="KW-1185">Reference proteome</keyword>
<sequence>MYLQIYDTPADGLESAEGQMNAGGIRRLRLIQADQLKIIRPDRFPLPGLAGYPDYTLSDQHLIFAAGASLTDIEIMPAYADFKEDADSDSHGTFYKPSIQLTLPKIRPAVAIWIQRNLAVRWIAFIADRNGFFRCLGTPEQPLRMAISQGTGSGSGRNQTALTFSGNVQQPAYFLEGVENEDLFNLLADFDESFSFDFNS</sequence>
<dbReference type="OrthoDB" id="948275at2"/>
<reference evidence="1 2" key="1">
    <citation type="submission" date="2018-07" db="EMBL/GenBank/DDBJ databases">
        <title>Genome analysis of Larkinella rosea.</title>
        <authorList>
            <person name="Zhou Z."/>
            <person name="Wang G."/>
        </authorList>
    </citation>
    <scope>NUCLEOTIDE SEQUENCE [LARGE SCALE GENOMIC DNA]</scope>
    <source>
        <strain evidence="2">zzj9</strain>
    </source>
</reference>
<name>A0A368JPL0_9BACT</name>
<dbReference type="AlphaFoldDB" id="A0A368JPL0"/>
<evidence type="ECO:0000313" key="2">
    <source>
        <dbReference type="Proteomes" id="UP000253383"/>
    </source>
</evidence>
<organism evidence="1 2">
    <name type="scientific">Larkinella punicea</name>
    <dbReference type="NCBI Taxonomy" id="2315727"/>
    <lineage>
        <taxon>Bacteria</taxon>
        <taxon>Pseudomonadati</taxon>
        <taxon>Bacteroidota</taxon>
        <taxon>Cytophagia</taxon>
        <taxon>Cytophagales</taxon>
        <taxon>Spirosomataceae</taxon>
        <taxon>Larkinella</taxon>
    </lineage>
</organism>
<evidence type="ECO:0000313" key="1">
    <source>
        <dbReference type="EMBL" id="RCR69432.1"/>
    </source>
</evidence>
<protein>
    <submittedName>
        <fullName evidence="1">Uncharacterized protein</fullName>
    </submittedName>
</protein>
<dbReference type="Proteomes" id="UP000253383">
    <property type="component" value="Unassembled WGS sequence"/>
</dbReference>
<gene>
    <name evidence="1" type="ORF">DUE52_11305</name>
</gene>
<accession>A0A368JPL0</accession>
<comment type="caution">
    <text evidence="1">The sequence shown here is derived from an EMBL/GenBank/DDBJ whole genome shotgun (WGS) entry which is preliminary data.</text>
</comment>
<dbReference type="EMBL" id="QOWE01000008">
    <property type="protein sequence ID" value="RCR69432.1"/>
    <property type="molecule type" value="Genomic_DNA"/>
</dbReference>